<keyword evidence="1" id="KW-0472">Membrane</keyword>
<sequence length="125" mass="14200">MKKELQRILLISVFLIIGCVIGYFLAIYQIHQFNDPAYIALLTHKNMTVPQPIGIVPFTILFGLLFSGIPTGLIFFSHISRNWFTVLAPKIIIAFITFPIYTLAGAISSIPFIIYNAYHLIKDRK</sequence>
<keyword evidence="1" id="KW-1133">Transmembrane helix</keyword>
<keyword evidence="1" id="KW-0812">Transmembrane</keyword>
<feature type="transmembrane region" description="Helical" evidence="1">
    <location>
        <begin position="55"/>
        <end position="79"/>
    </location>
</feature>
<name>A0A415NWE2_9FIRM</name>
<dbReference type="PROSITE" id="PS51257">
    <property type="entry name" value="PROKAR_LIPOPROTEIN"/>
    <property type="match status" value="1"/>
</dbReference>
<organism evidence="2 3">
    <name type="scientific">Amedibacillus dolichus</name>
    <dbReference type="NCBI Taxonomy" id="31971"/>
    <lineage>
        <taxon>Bacteria</taxon>
        <taxon>Bacillati</taxon>
        <taxon>Bacillota</taxon>
        <taxon>Erysipelotrichia</taxon>
        <taxon>Erysipelotrichales</taxon>
        <taxon>Erysipelotrichaceae</taxon>
        <taxon>Amedibacillus</taxon>
    </lineage>
</organism>
<dbReference type="EMBL" id="QRPK01000127">
    <property type="protein sequence ID" value="RHM04827.1"/>
    <property type="molecule type" value="Genomic_DNA"/>
</dbReference>
<evidence type="ECO:0000313" key="3">
    <source>
        <dbReference type="Proteomes" id="UP000284868"/>
    </source>
</evidence>
<protein>
    <submittedName>
        <fullName evidence="2">Uncharacterized protein</fullName>
    </submittedName>
</protein>
<dbReference type="GeneID" id="92793133"/>
<gene>
    <name evidence="2" type="ORF">DWZ83_10745</name>
</gene>
<evidence type="ECO:0000256" key="1">
    <source>
        <dbReference type="SAM" id="Phobius"/>
    </source>
</evidence>
<reference evidence="2 3" key="1">
    <citation type="submission" date="2018-08" db="EMBL/GenBank/DDBJ databases">
        <title>A genome reference for cultivated species of the human gut microbiota.</title>
        <authorList>
            <person name="Zou Y."/>
            <person name="Xue W."/>
            <person name="Luo G."/>
        </authorList>
    </citation>
    <scope>NUCLEOTIDE SEQUENCE [LARGE SCALE GENOMIC DNA]</scope>
    <source>
        <strain evidence="2 3">AF35-6BH</strain>
    </source>
</reference>
<feature type="transmembrane region" description="Helical" evidence="1">
    <location>
        <begin position="91"/>
        <end position="115"/>
    </location>
</feature>
<dbReference type="AlphaFoldDB" id="A0A415NWE2"/>
<accession>A0A415NWE2</accession>
<dbReference type="RefSeq" id="WP_004798830.1">
    <property type="nucleotide sequence ID" value="NZ_CABKNA010000005.1"/>
</dbReference>
<keyword evidence="3" id="KW-1185">Reference proteome</keyword>
<evidence type="ECO:0000313" key="2">
    <source>
        <dbReference type="EMBL" id="RHM04827.1"/>
    </source>
</evidence>
<comment type="caution">
    <text evidence="2">The sequence shown here is derived from an EMBL/GenBank/DDBJ whole genome shotgun (WGS) entry which is preliminary data.</text>
</comment>
<feature type="transmembrane region" description="Helical" evidence="1">
    <location>
        <begin position="7"/>
        <end position="28"/>
    </location>
</feature>
<proteinExistence type="predicted"/>
<dbReference type="Proteomes" id="UP000284868">
    <property type="component" value="Unassembled WGS sequence"/>
</dbReference>
<dbReference type="OrthoDB" id="2064563at2"/>